<comment type="cofactor">
    <cofactor evidence="1">
        <name>Co(2+)</name>
        <dbReference type="ChEBI" id="CHEBI:48828"/>
    </cofactor>
</comment>
<keyword evidence="5" id="KW-0378">Hydrolase</keyword>
<evidence type="ECO:0000256" key="5">
    <source>
        <dbReference type="ARBA" id="ARBA00022801"/>
    </source>
</evidence>
<evidence type="ECO:0000256" key="2">
    <source>
        <dbReference type="ARBA" id="ARBA00001947"/>
    </source>
</evidence>
<evidence type="ECO:0000256" key="6">
    <source>
        <dbReference type="ARBA" id="ARBA00022833"/>
    </source>
</evidence>
<dbReference type="Gene3D" id="3.30.70.360">
    <property type="match status" value="1"/>
</dbReference>
<feature type="domain" description="Peptidase M20 dimerisation" evidence="8">
    <location>
        <begin position="202"/>
        <end position="310"/>
    </location>
</feature>
<dbReference type="STRING" id="472963.BKP45_13885"/>
<keyword evidence="7" id="KW-0170">Cobalt</keyword>
<comment type="caution">
    <text evidence="9">The sequence shown here is derived from an EMBL/GenBank/DDBJ whole genome shotgun (WGS) entry which is preliminary data.</text>
</comment>
<dbReference type="OrthoDB" id="9792335at2"/>
<dbReference type="Pfam" id="PF01546">
    <property type="entry name" value="Peptidase_M20"/>
    <property type="match status" value="1"/>
</dbReference>
<evidence type="ECO:0000256" key="7">
    <source>
        <dbReference type="ARBA" id="ARBA00023285"/>
    </source>
</evidence>
<dbReference type="GO" id="GO:0046872">
    <property type="term" value="F:metal ion binding"/>
    <property type="evidence" value="ECO:0007669"/>
    <property type="project" value="UniProtKB-KW"/>
</dbReference>
<dbReference type="InterPro" id="IPR002933">
    <property type="entry name" value="Peptidase_M20"/>
</dbReference>
<keyword evidence="4" id="KW-0479">Metal-binding</keyword>
<evidence type="ECO:0000259" key="8">
    <source>
        <dbReference type="Pfam" id="PF07687"/>
    </source>
</evidence>
<protein>
    <submittedName>
        <fullName evidence="9">Acetylornithine deacetylase</fullName>
    </submittedName>
</protein>
<keyword evidence="6" id="KW-0862">Zinc</keyword>
<dbReference type="PANTHER" id="PTHR43808">
    <property type="entry name" value="ACETYLORNITHINE DEACETYLASE"/>
    <property type="match status" value="1"/>
</dbReference>
<dbReference type="SUPFAM" id="SSF55031">
    <property type="entry name" value="Bacterial exopeptidase dimerisation domain"/>
    <property type="match status" value="1"/>
</dbReference>
<dbReference type="AlphaFoldDB" id="A0A1S2M3M9"/>
<dbReference type="Gene3D" id="3.40.630.10">
    <property type="entry name" value="Zn peptidases"/>
    <property type="match status" value="1"/>
</dbReference>
<evidence type="ECO:0000313" key="10">
    <source>
        <dbReference type="Proteomes" id="UP000180057"/>
    </source>
</evidence>
<reference evidence="9 10" key="1">
    <citation type="submission" date="2016-10" db="EMBL/GenBank/DDBJ databases">
        <title>Draft genome sequences of four alkaliphilic bacteria belonging to the Anaerobacillus genus.</title>
        <authorList>
            <person name="Bassil N.M."/>
            <person name="Lloyd J.R."/>
        </authorList>
    </citation>
    <scope>NUCLEOTIDE SEQUENCE [LARGE SCALE GENOMIC DNA]</scope>
    <source>
        <strain evidence="9 10">DSM 22531</strain>
    </source>
</reference>
<dbReference type="InterPro" id="IPR011650">
    <property type="entry name" value="Peptidase_M20_dimer"/>
</dbReference>
<dbReference type="InterPro" id="IPR050072">
    <property type="entry name" value="Peptidase_M20A"/>
</dbReference>
<dbReference type="Pfam" id="PF07687">
    <property type="entry name" value="M20_dimer"/>
    <property type="match status" value="1"/>
</dbReference>
<evidence type="ECO:0000313" key="9">
    <source>
        <dbReference type="EMBL" id="OIJ19244.1"/>
    </source>
</evidence>
<dbReference type="InterPro" id="IPR036264">
    <property type="entry name" value="Bact_exopeptidase_dim_dom"/>
</dbReference>
<proteinExistence type="inferred from homology"/>
<dbReference type="NCBIfam" id="NF005373">
    <property type="entry name" value="PRK06915.1"/>
    <property type="match status" value="1"/>
</dbReference>
<dbReference type="InterPro" id="IPR010182">
    <property type="entry name" value="ArgE/DapE"/>
</dbReference>
<dbReference type="Proteomes" id="UP000180057">
    <property type="component" value="Unassembled WGS sequence"/>
</dbReference>
<evidence type="ECO:0000256" key="1">
    <source>
        <dbReference type="ARBA" id="ARBA00001941"/>
    </source>
</evidence>
<comment type="similarity">
    <text evidence="3">Belongs to the peptidase M20A family.</text>
</comment>
<organism evidence="9 10">
    <name type="scientific">Anaerobacillus alkalidiazotrophicus</name>
    <dbReference type="NCBI Taxonomy" id="472963"/>
    <lineage>
        <taxon>Bacteria</taxon>
        <taxon>Bacillati</taxon>
        <taxon>Bacillota</taxon>
        <taxon>Bacilli</taxon>
        <taxon>Bacillales</taxon>
        <taxon>Bacillaceae</taxon>
        <taxon>Anaerobacillus</taxon>
    </lineage>
</organism>
<dbReference type="PANTHER" id="PTHR43808:SF25">
    <property type="entry name" value="PEPTIDASE M20 DIMERISATION DOMAIN-CONTAINING PROTEIN"/>
    <property type="match status" value="1"/>
</dbReference>
<dbReference type="GO" id="GO:0016787">
    <property type="term" value="F:hydrolase activity"/>
    <property type="evidence" value="ECO:0007669"/>
    <property type="project" value="UniProtKB-KW"/>
</dbReference>
<evidence type="ECO:0000256" key="3">
    <source>
        <dbReference type="ARBA" id="ARBA00006247"/>
    </source>
</evidence>
<name>A0A1S2M3M9_9BACI</name>
<accession>A0A1S2M3M9</accession>
<dbReference type="RefSeq" id="WP_071390291.1">
    <property type="nucleotide sequence ID" value="NZ_MLQS01000019.1"/>
</dbReference>
<dbReference type="NCBIfam" id="TIGR01910">
    <property type="entry name" value="DapE-ArgE"/>
    <property type="match status" value="1"/>
</dbReference>
<sequence length="426" mass="47229">MNRTQENIHKWLIENREQAIIFLQDLVKLPSTQGNEGLIQSVIATNFLQMGLEVHMWELDGEDLKKHPYFFSTRESFVESPNVIGVLKGKGNGKSLILNGHVDVVPAGDLSQWENHPYHGVVQDGKMYGRGTTDMKGGNLSSYLAVKAIKELGIQLKGDVILQSVVEEESGGAGTLAAVMKGFTADAAIIPEPTNMKIFPKQQGSKWFRIRVKGRSAHGGTRYHGVSAIEKSAIVVKHIEGLETVRNQRINDPLYANIPIPVPINIGTIKGGEWPSSVADLVLLEGRIGIAPNEIIEDVQREFKEWLKKLENIDPWFKKHPVELEWFGAQWVPGCIDENHPLMAILKAKYKEVVGLDAVIEASPWGTDGGLLTQVGKTPSIVFGPGISSKAHFPNEYIELDDIFLTAEIIALTIIDWCQIAKIRKR</sequence>
<keyword evidence="10" id="KW-1185">Reference proteome</keyword>
<comment type="cofactor">
    <cofactor evidence="2">
        <name>Zn(2+)</name>
        <dbReference type="ChEBI" id="CHEBI:29105"/>
    </cofactor>
</comment>
<evidence type="ECO:0000256" key="4">
    <source>
        <dbReference type="ARBA" id="ARBA00022723"/>
    </source>
</evidence>
<dbReference type="SUPFAM" id="SSF53187">
    <property type="entry name" value="Zn-dependent exopeptidases"/>
    <property type="match status" value="1"/>
</dbReference>
<gene>
    <name evidence="9" type="ORF">BKP45_13885</name>
</gene>
<dbReference type="EMBL" id="MLQS01000019">
    <property type="protein sequence ID" value="OIJ19244.1"/>
    <property type="molecule type" value="Genomic_DNA"/>
</dbReference>